<dbReference type="GO" id="GO:0004222">
    <property type="term" value="F:metalloendopeptidase activity"/>
    <property type="evidence" value="ECO:0007669"/>
    <property type="project" value="UniProtKB-UniRule"/>
</dbReference>
<reference evidence="13 14" key="1">
    <citation type="submission" date="2015-04" db="EMBL/GenBank/DDBJ databases">
        <authorList>
            <person name="Syromyatnikov M.Y."/>
            <person name="Popov V.N."/>
        </authorList>
    </citation>
    <scope>NUCLEOTIDE SEQUENCE [LARGE SCALE GENOMIC DNA]</scope>
</reference>
<keyword evidence="2 10" id="KW-0479">Metal-binding</keyword>
<feature type="chain" id="PRO_5011818163" description="Metalloendopeptidase" evidence="11">
    <location>
        <begin position="18"/>
        <end position="308"/>
    </location>
</feature>
<organism evidence="13 14">
    <name type="scientific">Clunio marinus</name>
    <dbReference type="NCBI Taxonomy" id="568069"/>
    <lineage>
        <taxon>Eukaryota</taxon>
        <taxon>Metazoa</taxon>
        <taxon>Ecdysozoa</taxon>
        <taxon>Arthropoda</taxon>
        <taxon>Hexapoda</taxon>
        <taxon>Insecta</taxon>
        <taxon>Pterygota</taxon>
        <taxon>Neoptera</taxon>
        <taxon>Endopterygota</taxon>
        <taxon>Diptera</taxon>
        <taxon>Nematocera</taxon>
        <taxon>Chironomoidea</taxon>
        <taxon>Chironomidae</taxon>
        <taxon>Clunio</taxon>
    </lineage>
</organism>
<feature type="binding site" evidence="10">
    <location>
        <position position="187"/>
    </location>
    <ligand>
        <name>Zn(2+)</name>
        <dbReference type="ChEBI" id="CHEBI:29105"/>
        <note>catalytic</note>
    </ligand>
</feature>
<dbReference type="SMART" id="SM00235">
    <property type="entry name" value="ZnMc"/>
    <property type="match status" value="1"/>
</dbReference>
<dbReference type="InterPro" id="IPR001506">
    <property type="entry name" value="Peptidase_M12A"/>
</dbReference>
<evidence type="ECO:0000256" key="10">
    <source>
        <dbReference type="PROSITE-ProRule" id="PRU01211"/>
    </source>
</evidence>
<evidence type="ECO:0000259" key="12">
    <source>
        <dbReference type="PROSITE" id="PS51864"/>
    </source>
</evidence>
<evidence type="ECO:0000256" key="8">
    <source>
        <dbReference type="ARBA" id="ARBA00023157"/>
    </source>
</evidence>
<evidence type="ECO:0000256" key="2">
    <source>
        <dbReference type="ARBA" id="ARBA00022723"/>
    </source>
</evidence>
<evidence type="ECO:0000313" key="14">
    <source>
        <dbReference type="Proteomes" id="UP000183832"/>
    </source>
</evidence>
<comment type="cofactor">
    <cofactor evidence="10 11">
        <name>Zn(2+)</name>
        <dbReference type="ChEBI" id="CHEBI:29105"/>
    </cofactor>
    <text evidence="10 11">Binds 1 zinc ion per subunit.</text>
</comment>
<keyword evidence="7" id="KW-0865">Zymogen</keyword>
<evidence type="ECO:0000256" key="9">
    <source>
        <dbReference type="ARBA" id="ARBA00023180"/>
    </source>
</evidence>
<evidence type="ECO:0000313" key="13">
    <source>
        <dbReference type="EMBL" id="CRK99150.1"/>
    </source>
</evidence>
<gene>
    <name evidence="13" type="ORF">CLUMA_CG012504</name>
</gene>
<evidence type="ECO:0000256" key="4">
    <source>
        <dbReference type="ARBA" id="ARBA00022801"/>
    </source>
</evidence>
<dbReference type="SUPFAM" id="SSF55486">
    <property type="entry name" value="Metalloproteases ('zincins'), catalytic domain"/>
    <property type="match status" value="1"/>
</dbReference>
<keyword evidence="3 11" id="KW-0732">Signal</keyword>
<dbReference type="FunFam" id="3.40.390.10:FF:000015">
    <property type="entry name" value="Meprin A subunit"/>
    <property type="match status" value="1"/>
</dbReference>
<keyword evidence="9" id="KW-0325">Glycoprotein</keyword>
<comment type="caution">
    <text evidence="10">Lacks conserved residue(s) required for the propagation of feature annotation.</text>
</comment>
<keyword evidence="6 10" id="KW-0482">Metalloprotease</keyword>
<dbReference type="InterPro" id="IPR024079">
    <property type="entry name" value="MetalloPept_cat_dom_sf"/>
</dbReference>
<evidence type="ECO:0000256" key="5">
    <source>
        <dbReference type="ARBA" id="ARBA00022833"/>
    </source>
</evidence>
<evidence type="ECO:0000256" key="1">
    <source>
        <dbReference type="ARBA" id="ARBA00022670"/>
    </source>
</evidence>
<dbReference type="GO" id="GO:0008270">
    <property type="term" value="F:zinc ion binding"/>
    <property type="evidence" value="ECO:0007669"/>
    <property type="project" value="UniProtKB-UniRule"/>
</dbReference>
<dbReference type="InterPro" id="IPR034035">
    <property type="entry name" value="Astacin-like_dom"/>
</dbReference>
<keyword evidence="4 10" id="KW-0378">Hydrolase</keyword>
<feature type="active site" evidence="10">
    <location>
        <position position="178"/>
    </location>
</feature>
<feature type="domain" description="Peptidase M12A" evidence="12">
    <location>
        <begin position="82"/>
        <end position="281"/>
    </location>
</feature>
<dbReference type="AlphaFoldDB" id="A0A1J1IJB3"/>
<dbReference type="GO" id="GO:0006508">
    <property type="term" value="P:proteolysis"/>
    <property type="evidence" value="ECO:0007669"/>
    <property type="project" value="UniProtKB-KW"/>
</dbReference>
<dbReference type="PANTHER" id="PTHR10127:SF780">
    <property type="entry name" value="METALLOENDOPEPTIDASE"/>
    <property type="match status" value="1"/>
</dbReference>
<evidence type="ECO:0000256" key="7">
    <source>
        <dbReference type="ARBA" id="ARBA00023145"/>
    </source>
</evidence>
<dbReference type="EMBL" id="CVRI01000049">
    <property type="protein sequence ID" value="CRK99150.1"/>
    <property type="molecule type" value="Genomic_DNA"/>
</dbReference>
<dbReference type="OrthoDB" id="291007at2759"/>
<sequence length="308" mass="35633">MLTCLLLIASNFVNIFGSKLISGLQIVPPQVKYGINPDAFNSHGNEYFSNYVQYNDDDEGFIWEKSGLYEGDIMTYSNEIRNGILNETLRWPNATIPFYIEEDHFSDDELLVIMSAMLEYHEKTCLRFKPYNSKDENWVVVTGNREGCWSSVGMQNEGGQQLNVNSPKCVKKGTVIHEFLHAAGFAHQHSSSNRDDYIEIVWENILDGHESNFKKYNKSIVTDYGTSYDYESIMHYSRKAFSKNGNDTIIPLRNVTQLGQRDKFSLNDVYKLNRMYNASCHKPETESKERESNTDFESTIKWFETLFN</sequence>
<evidence type="ECO:0000256" key="3">
    <source>
        <dbReference type="ARBA" id="ARBA00022729"/>
    </source>
</evidence>
<dbReference type="PRINTS" id="PR00480">
    <property type="entry name" value="ASTACIN"/>
</dbReference>
<keyword evidence="8 10" id="KW-1015">Disulfide bond</keyword>
<dbReference type="CDD" id="cd04280">
    <property type="entry name" value="ZnMc_astacin_like"/>
    <property type="match status" value="1"/>
</dbReference>
<evidence type="ECO:0000256" key="6">
    <source>
        <dbReference type="ARBA" id="ARBA00023049"/>
    </source>
</evidence>
<dbReference type="EC" id="3.4.24.-" evidence="11"/>
<feature type="signal peptide" evidence="11">
    <location>
        <begin position="1"/>
        <end position="17"/>
    </location>
</feature>
<evidence type="ECO:0000256" key="11">
    <source>
        <dbReference type="RuleBase" id="RU361183"/>
    </source>
</evidence>
<feature type="disulfide bond" evidence="10">
    <location>
        <begin position="125"/>
        <end position="280"/>
    </location>
</feature>
<dbReference type="Proteomes" id="UP000183832">
    <property type="component" value="Unassembled WGS sequence"/>
</dbReference>
<dbReference type="InterPro" id="IPR006026">
    <property type="entry name" value="Peptidase_Metallo"/>
</dbReference>
<name>A0A1J1IJB3_9DIPT</name>
<dbReference type="Pfam" id="PF01400">
    <property type="entry name" value="Astacin"/>
    <property type="match status" value="1"/>
</dbReference>
<keyword evidence="5 10" id="KW-0862">Zinc</keyword>
<protein>
    <recommendedName>
        <fullName evidence="11">Metalloendopeptidase</fullName>
        <ecNumber evidence="11">3.4.24.-</ecNumber>
    </recommendedName>
</protein>
<proteinExistence type="predicted"/>
<dbReference type="PROSITE" id="PS51864">
    <property type="entry name" value="ASTACIN"/>
    <property type="match status" value="1"/>
</dbReference>
<keyword evidence="14" id="KW-1185">Reference proteome</keyword>
<accession>A0A1J1IJB3</accession>
<keyword evidence="1 10" id="KW-0645">Protease</keyword>
<dbReference type="Gene3D" id="3.40.390.10">
    <property type="entry name" value="Collagenase (Catalytic Domain)"/>
    <property type="match status" value="1"/>
</dbReference>
<dbReference type="STRING" id="568069.A0A1J1IJB3"/>
<dbReference type="PANTHER" id="PTHR10127">
    <property type="entry name" value="DISCOIDIN, CUB, EGF, LAMININ , AND ZINC METALLOPROTEASE DOMAIN CONTAINING"/>
    <property type="match status" value="1"/>
</dbReference>
<feature type="binding site" evidence="10">
    <location>
        <position position="181"/>
    </location>
    <ligand>
        <name>Zn(2+)</name>
        <dbReference type="ChEBI" id="CHEBI:29105"/>
        <note>catalytic</note>
    </ligand>
</feature>
<feature type="binding site" evidence="10">
    <location>
        <position position="177"/>
    </location>
    <ligand>
        <name>Zn(2+)</name>
        <dbReference type="ChEBI" id="CHEBI:29105"/>
        <note>catalytic</note>
    </ligand>
</feature>